<evidence type="ECO:0000256" key="4">
    <source>
        <dbReference type="ARBA" id="ARBA00023224"/>
    </source>
</evidence>
<evidence type="ECO:0000313" key="11">
    <source>
        <dbReference type="Proteomes" id="UP001597301"/>
    </source>
</evidence>
<keyword evidence="4 6" id="KW-0807">Transducer</keyword>
<evidence type="ECO:0000256" key="5">
    <source>
        <dbReference type="ARBA" id="ARBA00029447"/>
    </source>
</evidence>
<sequence>MRWYLNRKTSFKLLSAFILIAVILIGVSVFAMTSMKKIYENVWMTYEKTLVPMDHLTQAQIDLYKLDTMWKEFVLSESNTVNTEQINSMREDIEKNVQIYVDVYDDFGEEIQQQGAAFLEEFSSSFNQYNETYDSAIQEISSDRTQFQQLDSRLNTLHEDVTGQIEEIKAVDMEINAESYAASGNLYTASNTIMIVISLLTLVICIALAILLTKAIARPLKDLSSLMEKVADGNLSETADIQTKDEVGMLAQAVNTMILNLRETVQNILSAAENLSASSEQVSASMDEIASASSNQADAAQTMNELFGELSEAIQSVAQNTEKAAELANQTIRVAQDGEKVVMSSVEGTNQVSGQMAALEQDSNKIGEIIEVIDDIADQTNLLALNAAIEAARAGDQGRGFAVVADEVRKLAERSGEATKQITAIIQQMQENTKHSVQSVQEGLKYIEQSGESFEHIIQMVNETGNKVTEIAGASEEQAAQSEEVLSFIESISAATEEATASSEETASAAQSLADLAEKLNQSVAVFKLSGNKEV</sequence>
<evidence type="ECO:0000256" key="2">
    <source>
        <dbReference type="ARBA" id="ARBA00022475"/>
    </source>
</evidence>
<reference evidence="11" key="1">
    <citation type="journal article" date="2019" name="Int. J. Syst. Evol. Microbiol.">
        <title>The Global Catalogue of Microorganisms (GCM) 10K type strain sequencing project: providing services to taxonomists for standard genome sequencing and annotation.</title>
        <authorList>
            <consortium name="The Broad Institute Genomics Platform"/>
            <consortium name="The Broad Institute Genome Sequencing Center for Infectious Disease"/>
            <person name="Wu L."/>
            <person name="Ma J."/>
        </authorList>
    </citation>
    <scope>NUCLEOTIDE SEQUENCE [LARGE SCALE GENOMIC DNA]</scope>
    <source>
        <strain evidence="11">CGMCC 1.12295</strain>
    </source>
</reference>
<evidence type="ECO:0000256" key="6">
    <source>
        <dbReference type="PROSITE-ProRule" id="PRU00284"/>
    </source>
</evidence>
<dbReference type="PANTHER" id="PTHR32089:SF112">
    <property type="entry name" value="LYSOZYME-LIKE PROTEIN-RELATED"/>
    <property type="match status" value="1"/>
</dbReference>
<feature type="domain" description="HAMP" evidence="9">
    <location>
        <begin position="214"/>
        <end position="266"/>
    </location>
</feature>
<evidence type="ECO:0000256" key="7">
    <source>
        <dbReference type="SAM" id="Phobius"/>
    </source>
</evidence>
<dbReference type="PANTHER" id="PTHR32089">
    <property type="entry name" value="METHYL-ACCEPTING CHEMOTAXIS PROTEIN MCPB"/>
    <property type="match status" value="1"/>
</dbReference>
<feature type="transmembrane region" description="Helical" evidence="7">
    <location>
        <begin position="193"/>
        <end position="217"/>
    </location>
</feature>
<dbReference type="CDD" id="cd06225">
    <property type="entry name" value="HAMP"/>
    <property type="match status" value="1"/>
</dbReference>
<evidence type="ECO:0000256" key="3">
    <source>
        <dbReference type="ARBA" id="ARBA00023136"/>
    </source>
</evidence>
<dbReference type="SUPFAM" id="SSF58104">
    <property type="entry name" value="Methyl-accepting chemotaxis protein (MCP) signaling domain"/>
    <property type="match status" value="1"/>
</dbReference>
<keyword evidence="7" id="KW-1133">Transmembrane helix</keyword>
<accession>A0ABW4KCE7</accession>
<evidence type="ECO:0000313" key="10">
    <source>
        <dbReference type="EMBL" id="MFD1705675.1"/>
    </source>
</evidence>
<dbReference type="InterPro" id="IPR004089">
    <property type="entry name" value="MCPsignal_dom"/>
</dbReference>
<keyword evidence="2" id="KW-1003">Cell membrane</keyword>
<gene>
    <name evidence="10" type="ORF">ACFSCZ_02795</name>
</gene>
<dbReference type="InterPro" id="IPR003660">
    <property type="entry name" value="HAMP_dom"/>
</dbReference>
<dbReference type="PROSITE" id="PS50885">
    <property type="entry name" value="HAMP"/>
    <property type="match status" value="1"/>
</dbReference>
<name>A0ABW4KCE7_9BACI</name>
<protein>
    <submittedName>
        <fullName evidence="10">Methyl-accepting chemotaxis protein</fullName>
    </submittedName>
</protein>
<organism evidence="10 11">
    <name type="scientific">Siminovitchia sediminis</name>
    <dbReference type="NCBI Taxonomy" id="1274353"/>
    <lineage>
        <taxon>Bacteria</taxon>
        <taxon>Bacillati</taxon>
        <taxon>Bacillota</taxon>
        <taxon>Bacilli</taxon>
        <taxon>Bacillales</taxon>
        <taxon>Bacillaceae</taxon>
        <taxon>Siminovitchia</taxon>
    </lineage>
</organism>
<comment type="caution">
    <text evidence="10">The sequence shown here is derived from an EMBL/GenBank/DDBJ whole genome shotgun (WGS) entry which is preliminary data.</text>
</comment>
<comment type="subcellular location">
    <subcellularLocation>
        <location evidence="1">Cell membrane</location>
    </subcellularLocation>
</comment>
<evidence type="ECO:0000259" key="9">
    <source>
        <dbReference type="PROSITE" id="PS50885"/>
    </source>
</evidence>
<dbReference type="Gene3D" id="1.10.287.950">
    <property type="entry name" value="Methyl-accepting chemotaxis protein"/>
    <property type="match status" value="1"/>
</dbReference>
<evidence type="ECO:0000259" key="8">
    <source>
        <dbReference type="PROSITE" id="PS50111"/>
    </source>
</evidence>
<dbReference type="SMART" id="SM00283">
    <property type="entry name" value="MA"/>
    <property type="match status" value="1"/>
</dbReference>
<dbReference type="RefSeq" id="WP_380772223.1">
    <property type="nucleotide sequence ID" value="NZ_JBHUEO010000005.1"/>
</dbReference>
<dbReference type="InterPro" id="IPR024478">
    <property type="entry name" value="HlyB_4HB_MCP"/>
</dbReference>
<feature type="domain" description="Methyl-accepting transducer" evidence="8">
    <location>
        <begin position="271"/>
        <end position="514"/>
    </location>
</feature>
<comment type="similarity">
    <text evidence="5">Belongs to the methyl-accepting chemotaxis (MCP) protein family.</text>
</comment>
<evidence type="ECO:0000256" key="1">
    <source>
        <dbReference type="ARBA" id="ARBA00004236"/>
    </source>
</evidence>
<dbReference type="Pfam" id="PF12729">
    <property type="entry name" value="4HB_MCP_1"/>
    <property type="match status" value="1"/>
</dbReference>
<dbReference type="Proteomes" id="UP001597301">
    <property type="component" value="Unassembled WGS sequence"/>
</dbReference>
<dbReference type="SMART" id="SM00304">
    <property type="entry name" value="HAMP"/>
    <property type="match status" value="2"/>
</dbReference>
<keyword evidence="7" id="KW-0812">Transmembrane</keyword>
<dbReference type="PROSITE" id="PS50111">
    <property type="entry name" value="CHEMOTAXIS_TRANSDUC_2"/>
    <property type="match status" value="1"/>
</dbReference>
<keyword evidence="11" id="KW-1185">Reference proteome</keyword>
<dbReference type="EMBL" id="JBHUEO010000005">
    <property type="protein sequence ID" value="MFD1705675.1"/>
    <property type="molecule type" value="Genomic_DNA"/>
</dbReference>
<keyword evidence="3 7" id="KW-0472">Membrane</keyword>
<dbReference type="Pfam" id="PF00672">
    <property type="entry name" value="HAMP"/>
    <property type="match status" value="1"/>
</dbReference>
<dbReference type="CDD" id="cd11386">
    <property type="entry name" value="MCP_signal"/>
    <property type="match status" value="1"/>
</dbReference>
<proteinExistence type="inferred from homology"/>
<dbReference type="Pfam" id="PF00015">
    <property type="entry name" value="MCPsignal"/>
    <property type="match status" value="1"/>
</dbReference>